<dbReference type="GO" id="GO:0006402">
    <property type="term" value="P:mRNA catabolic process"/>
    <property type="evidence" value="ECO:0007669"/>
    <property type="project" value="TreeGrafter"/>
</dbReference>
<accession>A0A4S8Z468</accession>
<sequence>MKGRVQVDRRTAGGNATSTGSTSTSTSTSSMLSLRSDTARRRPDLAKMCWSCALKQQRWSSVARPTTQPNTTRITSRRIPSSSRPPRNAFYSSYPRSQQRFTLDSTSDSPVYNPAIESLDRLEPLDTPRSGGIRDQLRKWHEEHGHDQSNVVHDHDVNALGETTNNFTRLSDVDNLRRPHESLENDRDDTSQLAQAHPADLEHWDPDHRFLRRGDMVVLDFPRSEREPLLAIFVRRVGRPLQSQFYTIQGKWLHATERNVQHAVLSFVDPSLVDPIIPHLPDEGITEDLLDRAQMFDLSVPRHVSAPLVTRMLDFQRKSDEIYRQNATTLDNAHHLLAHPTDLKFGTLDLIASRLLGKEKNDSLTQEKIYAVRNALTRGGFAFGHDRRSHRLTGFIQIRSKEQVANVEKIRNWLRSWQDDLAIFAAGKDATHQFSRSGQHVVNFIHKAQSLIRKSRQLRDVTPYGRVGPSKKRFDINKQDVVQYEYTETFDDSDRELIKFMEAWTCSGLFLGLPRVEALPPLLLQATGMYEEHNMDPKTGFTFLQEIGVLTPHENRVRFDSHLLLPSSQHSKPLEQLMTKIMEMNNNHGFVDSMAHLRKDWGDLPVFCIDGEGAHEIDDGVSVEDAGEGEHWVHVHIANPTAFFEHDNPLAKMARHMTETIYMPERAFVMLPRWSTKKHFSLQANRPCLTFSARMNLQGETLEHKIQPGFIRNVKFITPAEASRLVGVDAGVRPDVTLRVGGDPPHRTPKKTGNNLLTHEIDMLKKMQMLAERRQANRRSAGGLFLASNQPDFTIWQQKNNPGLGWEHPSRTRARYVQGDPIIEYRTKELTSWFSTGEDVSDILVRELMLLACEIGATWCAERNIPLIYRGTVDSPDIKDAKVYYNEVLAPATEKNNGEAPMHLAIEYLRNSGSTILTTKPLHHRVLGLQSYSKATSPLRRYGDMVLHWQVEAALREEAKAGQKLDFGGKNQSMLPFSNGALTTMATGLQPRESMIRRATIYAEQHWLSSLFFRAHYYNECELPSKLHAYIHMMPVSQRTDLPILIKEYSASGNMLMPEAYGLGQAKAGDTWECVIEQVMCFERNIQLRPVRLVDRWQG</sequence>
<organism evidence="3 4">
    <name type="scientific">Aureobasidium pullulans</name>
    <name type="common">Black yeast</name>
    <name type="synonym">Pullularia pullulans</name>
    <dbReference type="NCBI Taxonomy" id="5580"/>
    <lineage>
        <taxon>Eukaryota</taxon>
        <taxon>Fungi</taxon>
        <taxon>Dikarya</taxon>
        <taxon>Ascomycota</taxon>
        <taxon>Pezizomycotina</taxon>
        <taxon>Dothideomycetes</taxon>
        <taxon>Dothideomycetidae</taxon>
        <taxon>Dothideales</taxon>
        <taxon>Saccotheciaceae</taxon>
        <taxon>Aureobasidium</taxon>
    </lineage>
</organism>
<dbReference type="InterPro" id="IPR012340">
    <property type="entry name" value="NA-bd_OB-fold"/>
</dbReference>
<dbReference type="GO" id="GO:0000175">
    <property type="term" value="F:3'-5'-RNA exonuclease activity"/>
    <property type="evidence" value="ECO:0007669"/>
    <property type="project" value="TreeGrafter"/>
</dbReference>
<dbReference type="Pfam" id="PF25522">
    <property type="entry name" value="OB_cyt-4"/>
    <property type="match status" value="1"/>
</dbReference>
<dbReference type="PANTHER" id="PTHR23355:SF65">
    <property type="entry name" value="EXORIBONUCLEASE CYT-4, PUTATIVE (AFU_ORTHOLOGUE AFUA_7G01550)-RELATED"/>
    <property type="match status" value="1"/>
</dbReference>
<feature type="region of interest" description="Disordered" evidence="1">
    <location>
        <begin position="1"/>
        <end position="38"/>
    </location>
</feature>
<feature type="region of interest" description="Disordered" evidence="1">
    <location>
        <begin position="180"/>
        <end position="199"/>
    </location>
</feature>
<evidence type="ECO:0000259" key="2">
    <source>
        <dbReference type="SMART" id="SM00955"/>
    </source>
</evidence>
<dbReference type="InterPro" id="IPR050180">
    <property type="entry name" value="RNR_Ribonuclease"/>
</dbReference>
<feature type="region of interest" description="Disordered" evidence="1">
    <location>
        <begin position="60"/>
        <end position="113"/>
    </location>
</feature>
<dbReference type="EMBL" id="QZAN01000081">
    <property type="protein sequence ID" value="THW59227.1"/>
    <property type="molecule type" value="Genomic_DNA"/>
</dbReference>
<dbReference type="AlphaFoldDB" id="A0A4S8Z468"/>
<dbReference type="GO" id="GO:0003723">
    <property type="term" value="F:RNA binding"/>
    <property type="evidence" value="ECO:0007669"/>
    <property type="project" value="InterPro"/>
</dbReference>
<protein>
    <submittedName>
        <fullName evidence="3">RNB-domain-containing protein</fullName>
    </submittedName>
</protein>
<dbReference type="Pfam" id="PF23214">
    <property type="entry name" value="SH3_CYT4"/>
    <property type="match status" value="1"/>
</dbReference>
<feature type="domain" description="RNB" evidence="2">
    <location>
        <begin position="598"/>
        <end position="957"/>
    </location>
</feature>
<comment type="caution">
    <text evidence="3">The sequence shown here is derived from an EMBL/GenBank/DDBJ whole genome shotgun (WGS) entry which is preliminary data.</text>
</comment>
<feature type="compositionally biased region" description="Basic and acidic residues" evidence="1">
    <location>
        <begin position="180"/>
        <end position="190"/>
    </location>
</feature>
<dbReference type="SMART" id="SM00955">
    <property type="entry name" value="RNB"/>
    <property type="match status" value="1"/>
</dbReference>
<dbReference type="GO" id="GO:0000932">
    <property type="term" value="C:P-body"/>
    <property type="evidence" value="ECO:0007669"/>
    <property type="project" value="TreeGrafter"/>
</dbReference>
<dbReference type="PANTHER" id="PTHR23355">
    <property type="entry name" value="RIBONUCLEASE"/>
    <property type="match status" value="1"/>
</dbReference>
<evidence type="ECO:0000313" key="3">
    <source>
        <dbReference type="EMBL" id="THW59227.1"/>
    </source>
</evidence>
<evidence type="ECO:0000256" key="1">
    <source>
        <dbReference type="SAM" id="MobiDB-lite"/>
    </source>
</evidence>
<dbReference type="Pfam" id="PF23216">
    <property type="entry name" value="WHD_CYT4"/>
    <property type="match status" value="1"/>
</dbReference>
<dbReference type="InterPro" id="IPR001900">
    <property type="entry name" value="RNase_II/R"/>
</dbReference>
<feature type="compositionally biased region" description="Low complexity" evidence="1">
    <location>
        <begin position="12"/>
        <end position="30"/>
    </location>
</feature>
<dbReference type="Proteomes" id="UP000310421">
    <property type="component" value="Unassembled WGS sequence"/>
</dbReference>
<evidence type="ECO:0000313" key="4">
    <source>
        <dbReference type="Proteomes" id="UP000310421"/>
    </source>
</evidence>
<feature type="compositionally biased region" description="Polar residues" evidence="1">
    <location>
        <begin position="90"/>
        <end position="110"/>
    </location>
</feature>
<feature type="compositionally biased region" description="Basic and acidic residues" evidence="1">
    <location>
        <begin position="1"/>
        <end position="11"/>
    </location>
</feature>
<dbReference type="InterPro" id="IPR056625">
    <property type="entry name" value="SH3_CYT4"/>
</dbReference>
<feature type="compositionally biased region" description="Low complexity" evidence="1">
    <location>
        <begin position="69"/>
        <end position="88"/>
    </location>
</feature>
<gene>
    <name evidence="3" type="ORF">D6D20_06641</name>
</gene>
<reference evidence="3 4" key="1">
    <citation type="submission" date="2018-10" db="EMBL/GenBank/DDBJ databases">
        <title>Fifty Aureobasidium pullulans genomes reveal a recombining polyextremotolerant generalist.</title>
        <authorList>
            <person name="Gostincar C."/>
            <person name="Turk M."/>
            <person name="Zajc J."/>
            <person name="Gunde-Cimerman N."/>
        </authorList>
    </citation>
    <scope>NUCLEOTIDE SEQUENCE [LARGE SCALE GENOMIC DNA]</scope>
    <source>
        <strain evidence="3 4">EXF-10751</strain>
    </source>
</reference>
<dbReference type="InterPro" id="IPR057912">
    <property type="entry name" value="OB_CYT4_C"/>
</dbReference>
<dbReference type="InterPro" id="IPR056624">
    <property type="entry name" value="WH_CYT4"/>
</dbReference>
<dbReference type="Pfam" id="PF00773">
    <property type="entry name" value="RNB"/>
    <property type="match status" value="1"/>
</dbReference>
<name>A0A4S8Z468_AURPU</name>
<dbReference type="SUPFAM" id="SSF50249">
    <property type="entry name" value="Nucleic acid-binding proteins"/>
    <property type="match status" value="1"/>
</dbReference>
<proteinExistence type="predicted"/>